<keyword evidence="2" id="KW-0732">Signal</keyword>
<proteinExistence type="predicted"/>
<dbReference type="AlphaFoldDB" id="A0A7J6SZF9"/>
<gene>
    <name evidence="3" type="ORF">FOZ62_003546</name>
</gene>
<feature type="signal peptide" evidence="2">
    <location>
        <begin position="1"/>
        <end position="27"/>
    </location>
</feature>
<name>A0A7J6SZF9_PEROL</name>
<comment type="caution">
    <text evidence="3">The sequence shown here is derived from an EMBL/GenBank/DDBJ whole genome shotgun (WGS) entry which is preliminary data.</text>
</comment>
<evidence type="ECO:0000313" key="3">
    <source>
        <dbReference type="EMBL" id="KAF4737556.1"/>
    </source>
</evidence>
<accession>A0A7J6SZF9</accession>
<feature type="non-terminal residue" evidence="3">
    <location>
        <position position="1"/>
    </location>
</feature>
<dbReference type="Proteomes" id="UP000574390">
    <property type="component" value="Unassembled WGS sequence"/>
</dbReference>
<sequence length="220" mass="24082">TSAMQFTFLNILFIGILNPAIESEAAALRTTAKRLSKTIKRISGHKDGEKRPASHETGKPVCALLMDKSSNQPAIYLELTPTLDGIQRMKRADDEFFGQVLERPSEGELSSSWNIPEENRVGCGAALGHVLSTASKDSTSRETFRVENAMDPAQRISRVLSGYEDPGVIDLTYSTFMRPALDALFEQLGGTVDDGRMPEVSIEPPRAQRTAETEPEGDVV</sequence>
<evidence type="ECO:0000256" key="2">
    <source>
        <dbReference type="SAM" id="SignalP"/>
    </source>
</evidence>
<dbReference type="EMBL" id="JABANM010011530">
    <property type="protein sequence ID" value="KAF4737556.1"/>
    <property type="molecule type" value="Genomic_DNA"/>
</dbReference>
<protein>
    <submittedName>
        <fullName evidence="3">Uncharacterized protein</fullName>
    </submittedName>
</protein>
<evidence type="ECO:0000256" key="1">
    <source>
        <dbReference type="SAM" id="MobiDB-lite"/>
    </source>
</evidence>
<evidence type="ECO:0000313" key="4">
    <source>
        <dbReference type="Proteomes" id="UP000574390"/>
    </source>
</evidence>
<feature type="region of interest" description="Disordered" evidence="1">
    <location>
        <begin position="192"/>
        <end position="220"/>
    </location>
</feature>
<reference evidence="3 4" key="1">
    <citation type="submission" date="2020-04" db="EMBL/GenBank/DDBJ databases">
        <title>Perkinsus olseni comparative genomics.</title>
        <authorList>
            <person name="Bogema D.R."/>
        </authorList>
    </citation>
    <scope>NUCLEOTIDE SEQUENCE [LARGE SCALE GENOMIC DNA]</scope>
    <source>
        <strain evidence="3">ATCC PRA-205</strain>
    </source>
</reference>
<organism evidence="3 4">
    <name type="scientific">Perkinsus olseni</name>
    <name type="common">Perkinsus atlanticus</name>
    <dbReference type="NCBI Taxonomy" id="32597"/>
    <lineage>
        <taxon>Eukaryota</taxon>
        <taxon>Sar</taxon>
        <taxon>Alveolata</taxon>
        <taxon>Perkinsozoa</taxon>
        <taxon>Perkinsea</taxon>
        <taxon>Perkinsida</taxon>
        <taxon>Perkinsidae</taxon>
        <taxon>Perkinsus</taxon>
    </lineage>
</organism>
<feature type="chain" id="PRO_5029836992" evidence="2">
    <location>
        <begin position="28"/>
        <end position="220"/>
    </location>
</feature>